<organism evidence="9 10">
    <name type="scientific">Porites evermanni</name>
    <dbReference type="NCBI Taxonomy" id="104178"/>
    <lineage>
        <taxon>Eukaryota</taxon>
        <taxon>Metazoa</taxon>
        <taxon>Cnidaria</taxon>
        <taxon>Anthozoa</taxon>
        <taxon>Hexacorallia</taxon>
        <taxon>Scleractinia</taxon>
        <taxon>Fungiina</taxon>
        <taxon>Poritidae</taxon>
        <taxon>Porites</taxon>
    </lineage>
</organism>
<dbReference type="Gene3D" id="1.20.1070.10">
    <property type="entry name" value="Rhodopsin 7-helix transmembrane proteins"/>
    <property type="match status" value="1"/>
</dbReference>
<keyword evidence="5 7" id="KW-0472">Membrane</keyword>
<feature type="transmembrane region" description="Helical" evidence="7">
    <location>
        <begin position="133"/>
        <end position="154"/>
    </location>
</feature>
<keyword evidence="4 7" id="KW-1133">Transmembrane helix</keyword>
<keyword evidence="10" id="KW-1185">Reference proteome</keyword>
<evidence type="ECO:0000259" key="8">
    <source>
        <dbReference type="PROSITE" id="PS50262"/>
    </source>
</evidence>
<keyword evidence="2" id="KW-1003">Cell membrane</keyword>
<feature type="transmembrane region" description="Helical" evidence="7">
    <location>
        <begin position="88"/>
        <end position="112"/>
    </location>
</feature>
<keyword evidence="3 6" id="KW-0812">Transmembrane</keyword>
<keyword evidence="6" id="KW-0297">G-protein coupled receptor</keyword>
<dbReference type="PROSITE" id="PS50262">
    <property type="entry name" value="G_PROTEIN_RECEP_F1_2"/>
    <property type="match status" value="1"/>
</dbReference>
<evidence type="ECO:0000256" key="3">
    <source>
        <dbReference type="ARBA" id="ARBA00022692"/>
    </source>
</evidence>
<feature type="transmembrane region" description="Helical" evidence="7">
    <location>
        <begin position="47"/>
        <end position="68"/>
    </location>
</feature>
<evidence type="ECO:0000256" key="6">
    <source>
        <dbReference type="RuleBase" id="RU000688"/>
    </source>
</evidence>
<keyword evidence="6" id="KW-0675">Receptor</keyword>
<evidence type="ECO:0000256" key="5">
    <source>
        <dbReference type="ARBA" id="ARBA00023136"/>
    </source>
</evidence>
<evidence type="ECO:0000256" key="2">
    <source>
        <dbReference type="ARBA" id="ARBA00022475"/>
    </source>
</evidence>
<comment type="subcellular location">
    <subcellularLocation>
        <location evidence="1">Cell membrane</location>
        <topology evidence="1">Multi-pass membrane protein</topology>
    </subcellularLocation>
</comment>
<name>A0ABN8RCC5_9CNID</name>
<reference evidence="9 10" key="1">
    <citation type="submission" date="2022-05" db="EMBL/GenBank/DDBJ databases">
        <authorList>
            <consortium name="Genoscope - CEA"/>
            <person name="William W."/>
        </authorList>
    </citation>
    <scope>NUCLEOTIDE SEQUENCE [LARGE SCALE GENOMIC DNA]</scope>
</reference>
<evidence type="ECO:0000256" key="4">
    <source>
        <dbReference type="ARBA" id="ARBA00022989"/>
    </source>
</evidence>
<feature type="domain" description="G-protein coupled receptors family 1 profile" evidence="8">
    <location>
        <begin position="26"/>
        <end position="153"/>
    </location>
</feature>
<keyword evidence="6" id="KW-0807">Transducer</keyword>
<dbReference type="PRINTS" id="PR00237">
    <property type="entry name" value="GPCRRHODOPSN"/>
</dbReference>
<accession>A0ABN8RCC5</accession>
<dbReference type="CDD" id="cd00637">
    <property type="entry name" value="7tm_classA_rhodopsin-like"/>
    <property type="match status" value="1"/>
</dbReference>
<dbReference type="InterPro" id="IPR017452">
    <property type="entry name" value="GPCR_Rhodpsn_7TM"/>
</dbReference>
<evidence type="ECO:0000256" key="1">
    <source>
        <dbReference type="ARBA" id="ARBA00004651"/>
    </source>
</evidence>
<comment type="caution">
    <text evidence="9">The sequence shown here is derived from an EMBL/GenBank/DDBJ whole genome shotgun (WGS) entry which is preliminary data.</text>
</comment>
<dbReference type="EMBL" id="CALNXI010001686">
    <property type="protein sequence ID" value="CAH3174950.1"/>
    <property type="molecule type" value="Genomic_DNA"/>
</dbReference>
<dbReference type="Proteomes" id="UP001159427">
    <property type="component" value="Unassembled WGS sequence"/>
</dbReference>
<dbReference type="InterPro" id="IPR000276">
    <property type="entry name" value="GPCR_Rhodpsn"/>
</dbReference>
<evidence type="ECO:0000313" key="10">
    <source>
        <dbReference type="Proteomes" id="UP001159427"/>
    </source>
</evidence>
<comment type="similarity">
    <text evidence="6">Belongs to the G-protein coupled receptor 1 family.</text>
</comment>
<evidence type="ECO:0000313" key="9">
    <source>
        <dbReference type="EMBL" id="CAH3174950.1"/>
    </source>
</evidence>
<proteinExistence type="inferred from homology"/>
<evidence type="ECO:0000256" key="7">
    <source>
        <dbReference type="SAM" id="Phobius"/>
    </source>
</evidence>
<feature type="transmembrane region" description="Helical" evidence="7">
    <location>
        <begin position="6"/>
        <end position="35"/>
    </location>
</feature>
<sequence>MTNTYYLSYVTNCAINGFSSYPAIMLNIFTIYAIEKTTTLPNKTLKTLLLSLAASDLGVGLVVQPLYIAALAMEMEHIPENNLNYNNIYKAFLLSANMFGFASFFCVTALSADRFLSVHFNLRYRELVTHKRVVRVVIAIWVISAFLSLIRIFIPKKIMVQTFEDLLSGNGASWDGMLLLAGDINLDIFRPEMSEMNYNELLDSLNVKQMVTKATRIAKTSKTLIDHIITNAPKRITYIEVLPCPQPTTTPR</sequence>
<dbReference type="PROSITE" id="PS00237">
    <property type="entry name" value="G_PROTEIN_RECEP_F1_1"/>
    <property type="match status" value="1"/>
</dbReference>
<gene>
    <name evidence="9" type="ORF">PEVE_00009812</name>
</gene>
<protein>
    <recommendedName>
        <fullName evidence="8">G-protein coupled receptors family 1 profile domain-containing protein</fullName>
    </recommendedName>
</protein>
<dbReference type="PANTHER" id="PTHR22750">
    <property type="entry name" value="G-PROTEIN COUPLED RECEPTOR"/>
    <property type="match status" value="1"/>
</dbReference>
<dbReference type="Pfam" id="PF00001">
    <property type="entry name" value="7tm_1"/>
    <property type="match status" value="1"/>
</dbReference>
<dbReference type="SUPFAM" id="SSF81321">
    <property type="entry name" value="Family A G protein-coupled receptor-like"/>
    <property type="match status" value="1"/>
</dbReference>